<dbReference type="EMBL" id="AGSI01000007">
    <property type="protein sequence ID" value="EIE23591.1"/>
    <property type="molecule type" value="Genomic_DNA"/>
</dbReference>
<dbReference type="PANTHER" id="PTHR47642:SF7">
    <property type="entry name" value="ATP-DEPENDENT DNA HELICASE PIF1"/>
    <property type="match status" value="1"/>
</dbReference>
<dbReference type="Gene3D" id="3.40.50.300">
    <property type="entry name" value="P-loop containing nucleotide triphosphate hydrolases"/>
    <property type="match status" value="1"/>
</dbReference>
<keyword evidence="1" id="KW-0547">Nucleotide-binding</keyword>
<comment type="caution">
    <text evidence="4">The sequence shown here is derived from an EMBL/GenBank/DDBJ whole genome shotgun (WGS) entry which is preliminary data.</text>
</comment>
<dbReference type="Proteomes" id="UP000007264">
    <property type="component" value="Unassembled WGS sequence"/>
</dbReference>
<dbReference type="OrthoDB" id="508102at2759"/>
<keyword evidence="5" id="KW-1185">Reference proteome</keyword>
<evidence type="ECO:0000259" key="3">
    <source>
        <dbReference type="Pfam" id="PF05970"/>
    </source>
</evidence>
<dbReference type="AlphaFoldDB" id="I0YYX2"/>
<dbReference type="Pfam" id="PF05970">
    <property type="entry name" value="PIF1"/>
    <property type="match status" value="1"/>
</dbReference>
<dbReference type="GO" id="GO:0016887">
    <property type="term" value="F:ATP hydrolysis activity"/>
    <property type="evidence" value="ECO:0007669"/>
    <property type="project" value="RHEA"/>
</dbReference>
<evidence type="ECO:0000313" key="4">
    <source>
        <dbReference type="EMBL" id="EIE23591.1"/>
    </source>
</evidence>
<dbReference type="GO" id="GO:0000723">
    <property type="term" value="P:telomere maintenance"/>
    <property type="evidence" value="ECO:0007669"/>
    <property type="project" value="InterPro"/>
</dbReference>
<keyword evidence="1" id="KW-0067">ATP-binding</keyword>
<dbReference type="InterPro" id="IPR010285">
    <property type="entry name" value="DNA_helicase_pif1-like_DEAD"/>
</dbReference>
<organism evidence="4 5">
    <name type="scientific">Coccomyxa subellipsoidea (strain C-169)</name>
    <name type="common">Green microalga</name>
    <dbReference type="NCBI Taxonomy" id="574566"/>
    <lineage>
        <taxon>Eukaryota</taxon>
        <taxon>Viridiplantae</taxon>
        <taxon>Chlorophyta</taxon>
        <taxon>core chlorophytes</taxon>
        <taxon>Trebouxiophyceae</taxon>
        <taxon>Trebouxiophyceae incertae sedis</taxon>
        <taxon>Coccomyxaceae</taxon>
        <taxon>Coccomyxa</taxon>
        <taxon>Coccomyxa subellipsoidea</taxon>
    </lineage>
</organism>
<dbReference type="KEGG" id="csl:COCSUDRAFT_63118"/>
<keyword evidence="1" id="KW-0347">Helicase</keyword>
<feature type="region of interest" description="Disordered" evidence="2">
    <location>
        <begin position="59"/>
        <end position="105"/>
    </location>
</feature>
<keyword evidence="1" id="KW-0227">DNA damage</keyword>
<dbReference type="RefSeq" id="XP_005648135.1">
    <property type="nucleotide sequence ID" value="XM_005648078.1"/>
</dbReference>
<dbReference type="STRING" id="574566.I0YYX2"/>
<dbReference type="PANTHER" id="PTHR47642">
    <property type="entry name" value="ATP-DEPENDENT DNA HELICASE"/>
    <property type="match status" value="1"/>
</dbReference>
<dbReference type="eggNOG" id="KOG0987">
    <property type="taxonomic scope" value="Eukaryota"/>
</dbReference>
<dbReference type="EC" id="5.6.2.3" evidence="1"/>
<dbReference type="SUPFAM" id="SSF52540">
    <property type="entry name" value="P-loop containing nucleoside triphosphate hydrolases"/>
    <property type="match status" value="1"/>
</dbReference>
<dbReference type="GO" id="GO:0006281">
    <property type="term" value="P:DNA repair"/>
    <property type="evidence" value="ECO:0007669"/>
    <property type="project" value="UniProtKB-KW"/>
</dbReference>
<comment type="cofactor">
    <cofactor evidence="1">
        <name>Mg(2+)</name>
        <dbReference type="ChEBI" id="CHEBI:18420"/>
    </cofactor>
</comment>
<reference evidence="4 5" key="1">
    <citation type="journal article" date="2012" name="Genome Biol.">
        <title>The genome of the polar eukaryotic microalga coccomyxa subellipsoidea reveals traits of cold adaptation.</title>
        <authorList>
            <person name="Blanc G."/>
            <person name="Agarkova I."/>
            <person name="Grimwood J."/>
            <person name="Kuo A."/>
            <person name="Brueggeman A."/>
            <person name="Dunigan D."/>
            <person name="Gurnon J."/>
            <person name="Ladunga I."/>
            <person name="Lindquist E."/>
            <person name="Lucas S."/>
            <person name="Pangilinan J."/>
            <person name="Proschold T."/>
            <person name="Salamov A."/>
            <person name="Schmutz J."/>
            <person name="Weeks D."/>
            <person name="Yamada T."/>
            <person name="Claverie J.M."/>
            <person name="Grigoriev I."/>
            <person name="Van Etten J."/>
            <person name="Lomsadze A."/>
            <person name="Borodovsky M."/>
        </authorList>
    </citation>
    <scope>NUCLEOTIDE SEQUENCE [LARGE SCALE GENOMIC DNA]</scope>
    <source>
        <strain evidence="4 5">C-169</strain>
    </source>
</reference>
<dbReference type="InterPro" id="IPR051055">
    <property type="entry name" value="PIF1_helicase"/>
</dbReference>
<dbReference type="GO" id="GO:0005524">
    <property type="term" value="F:ATP binding"/>
    <property type="evidence" value="ECO:0007669"/>
    <property type="project" value="UniProtKB-KW"/>
</dbReference>
<evidence type="ECO:0000256" key="2">
    <source>
        <dbReference type="SAM" id="MobiDB-lite"/>
    </source>
</evidence>
<evidence type="ECO:0000256" key="1">
    <source>
        <dbReference type="RuleBase" id="RU363044"/>
    </source>
</evidence>
<feature type="compositionally biased region" description="Polar residues" evidence="2">
    <location>
        <begin position="80"/>
        <end position="89"/>
    </location>
</feature>
<gene>
    <name evidence="4" type="ORF">COCSUDRAFT_63118</name>
</gene>
<feature type="domain" description="DNA helicase Pif1-like DEAD-box helicase" evidence="3">
    <location>
        <begin position="103"/>
        <end position="172"/>
    </location>
</feature>
<evidence type="ECO:0000313" key="5">
    <source>
        <dbReference type="Proteomes" id="UP000007264"/>
    </source>
</evidence>
<dbReference type="GO" id="GO:0006310">
    <property type="term" value="P:DNA recombination"/>
    <property type="evidence" value="ECO:0007669"/>
    <property type="project" value="UniProtKB-KW"/>
</dbReference>
<dbReference type="GO" id="GO:0043139">
    <property type="term" value="F:5'-3' DNA helicase activity"/>
    <property type="evidence" value="ECO:0007669"/>
    <property type="project" value="UniProtKB-EC"/>
</dbReference>
<proteinExistence type="inferred from homology"/>
<name>I0YYX2_COCSC</name>
<keyword evidence="1" id="KW-0378">Hydrolase</keyword>
<sequence>MLWAEGLLQLAAQVMISGGEPTSLAALRDALHRIMMGARGQPLRPLHPNIMQARQVLGKRKAPDSCGPSMSGISHRSCHSESATATSGRSVDKAQDSEPLPPLSPEQQRVVDLVLSGKSVFFTGCAGTGKSLVIKHMLRALPAATTYLTASTGLAASALGGTTLNAFAGIGRAEGGLQA</sequence>
<protein>
    <recommendedName>
        <fullName evidence="1">ATP-dependent DNA helicase</fullName>
        <ecNumber evidence="1">5.6.2.3</ecNumber>
    </recommendedName>
</protein>
<keyword evidence="1" id="KW-0234">DNA repair</keyword>
<dbReference type="GeneID" id="17041808"/>
<comment type="catalytic activity">
    <reaction evidence="1">
        <text>ATP + H2O = ADP + phosphate + H(+)</text>
        <dbReference type="Rhea" id="RHEA:13065"/>
        <dbReference type="ChEBI" id="CHEBI:15377"/>
        <dbReference type="ChEBI" id="CHEBI:15378"/>
        <dbReference type="ChEBI" id="CHEBI:30616"/>
        <dbReference type="ChEBI" id="CHEBI:43474"/>
        <dbReference type="ChEBI" id="CHEBI:456216"/>
        <dbReference type="EC" id="5.6.2.3"/>
    </reaction>
</comment>
<dbReference type="InterPro" id="IPR027417">
    <property type="entry name" value="P-loop_NTPase"/>
</dbReference>
<accession>I0YYX2</accession>
<keyword evidence="1" id="KW-0233">DNA recombination</keyword>
<comment type="similarity">
    <text evidence="1">Belongs to the helicase family.</text>
</comment>